<name>A0ABN7I4J3_9BURK</name>
<evidence type="ECO:0000256" key="2">
    <source>
        <dbReference type="ARBA" id="ARBA00022801"/>
    </source>
</evidence>
<comment type="cofactor">
    <cofactor evidence="1">
        <name>Mg(2+)</name>
        <dbReference type="ChEBI" id="CHEBI:18420"/>
    </cofactor>
</comment>
<dbReference type="EMBL" id="CAJHCQ010000014">
    <property type="protein sequence ID" value="CAD6549771.1"/>
    <property type="molecule type" value="Genomic_DNA"/>
</dbReference>
<dbReference type="Gene3D" id="3.90.79.10">
    <property type="entry name" value="Nucleoside Triphosphate Pyrophosphohydrolase"/>
    <property type="match status" value="1"/>
</dbReference>
<dbReference type="InterPro" id="IPR020084">
    <property type="entry name" value="NUDIX_hydrolase_CS"/>
</dbReference>
<proteinExistence type="inferred from homology"/>
<dbReference type="Proteomes" id="UP000656319">
    <property type="component" value="Unassembled WGS sequence"/>
</dbReference>
<evidence type="ECO:0000313" key="6">
    <source>
        <dbReference type="EMBL" id="CAD6549771.1"/>
    </source>
</evidence>
<dbReference type="PROSITE" id="PS51462">
    <property type="entry name" value="NUDIX"/>
    <property type="match status" value="1"/>
</dbReference>
<dbReference type="SUPFAM" id="SSF55811">
    <property type="entry name" value="Nudix"/>
    <property type="match status" value="1"/>
</dbReference>
<dbReference type="InterPro" id="IPR020476">
    <property type="entry name" value="Nudix_hydrolase"/>
</dbReference>
<keyword evidence="2 4" id="KW-0378">Hydrolase</keyword>
<evidence type="ECO:0000259" key="5">
    <source>
        <dbReference type="PROSITE" id="PS51462"/>
    </source>
</evidence>
<dbReference type="InterPro" id="IPR015797">
    <property type="entry name" value="NUDIX_hydrolase-like_dom_sf"/>
</dbReference>
<dbReference type="PANTHER" id="PTHR43046:SF12">
    <property type="entry name" value="GDP-MANNOSE MANNOSYL HYDROLASE"/>
    <property type="match status" value="1"/>
</dbReference>
<dbReference type="CDD" id="cd04685">
    <property type="entry name" value="NUDIX_Hydrolase"/>
    <property type="match status" value="1"/>
</dbReference>
<gene>
    <name evidence="6" type="ORF">LMG27952_04910</name>
</gene>
<accession>A0ABN7I4J3</accession>
<dbReference type="PRINTS" id="PR00502">
    <property type="entry name" value="NUDIXFAMILY"/>
</dbReference>
<sequence>MLLTPDHEVLLMRLRPPDGSACFWIAPGGGIEKGESVEGALRRELREELGLTDFACGPLVWRRHHTFDWGPRRISQREEYRIVHVNRFDPVMSDPVEAQVLDCFRWWPVDDLAKTPEQLTPLSLATIMRSYLNDGPPKDTPGEEVLVD</sequence>
<protein>
    <recommendedName>
        <fullName evidence="5">Nudix hydrolase domain-containing protein</fullName>
    </recommendedName>
</protein>
<evidence type="ECO:0000256" key="1">
    <source>
        <dbReference type="ARBA" id="ARBA00001946"/>
    </source>
</evidence>
<evidence type="ECO:0000313" key="7">
    <source>
        <dbReference type="Proteomes" id="UP000656319"/>
    </source>
</evidence>
<evidence type="ECO:0000256" key="3">
    <source>
        <dbReference type="ARBA" id="ARBA00022842"/>
    </source>
</evidence>
<dbReference type="Pfam" id="PF00293">
    <property type="entry name" value="NUDIX"/>
    <property type="match status" value="1"/>
</dbReference>
<keyword evidence="3" id="KW-0460">Magnesium</keyword>
<reference evidence="6 7" key="1">
    <citation type="submission" date="2020-10" db="EMBL/GenBank/DDBJ databases">
        <authorList>
            <person name="Peeters C."/>
        </authorList>
    </citation>
    <scope>NUCLEOTIDE SEQUENCE [LARGE SCALE GENOMIC DNA]</scope>
    <source>
        <strain evidence="6 7">LMG 27952</strain>
    </source>
</reference>
<dbReference type="InterPro" id="IPR000086">
    <property type="entry name" value="NUDIX_hydrolase_dom"/>
</dbReference>
<comment type="similarity">
    <text evidence="4">Belongs to the Nudix hydrolase family.</text>
</comment>
<keyword evidence="7" id="KW-1185">Reference proteome</keyword>
<dbReference type="PROSITE" id="PS00893">
    <property type="entry name" value="NUDIX_BOX"/>
    <property type="match status" value="1"/>
</dbReference>
<organism evidence="6 7">
    <name type="scientific">Paraburkholderia hiiakae</name>
    <dbReference type="NCBI Taxonomy" id="1081782"/>
    <lineage>
        <taxon>Bacteria</taxon>
        <taxon>Pseudomonadati</taxon>
        <taxon>Pseudomonadota</taxon>
        <taxon>Betaproteobacteria</taxon>
        <taxon>Burkholderiales</taxon>
        <taxon>Burkholderiaceae</taxon>
        <taxon>Paraburkholderia</taxon>
    </lineage>
</organism>
<evidence type="ECO:0000256" key="4">
    <source>
        <dbReference type="RuleBase" id="RU003476"/>
    </source>
</evidence>
<dbReference type="PANTHER" id="PTHR43046">
    <property type="entry name" value="GDP-MANNOSE MANNOSYL HYDROLASE"/>
    <property type="match status" value="1"/>
</dbReference>
<comment type="caution">
    <text evidence="6">The sequence shown here is derived from an EMBL/GenBank/DDBJ whole genome shotgun (WGS) entry which is preliminary data.</text>
</comment>
<feature type="domain" description="Nudix hydrolase" evidence="5">
    <location>
        <begin position="1"/>
        <end position="130"/>
    </location>
</feature>